<dbReference type="Pfam" id="PF13439">
    <property type="entry name" value="Glyco_transf_4"/>
    <property type="match status" value="1"/>
</dbReference>
<keyword evidence="3" id="KW-1185">Reference proteome</keyword>
<comment type="caution">
    <text evidence="2">The sequence shown here is derived from an EMBL/GenBank/DDBJ whole genome shotgun (WGS) entry which is preliminary data.</text>
</comment>
<dbReference type="OrthoDB" id="9801573at2"/>
<dbReference type="Proteomes" id="UP000309138">
    <property type="component" value="Unassembled WGS sequence"/>
</dbReference>
<sequence length="373" mass="39081">MPRSPAAPRPPLSIAVLAHLRHPVAAPFMGGMEAHCDLLVRTLRAEGHAVTLFASGDSAGDLPLHAIAPRAYEAELPWARWRGTPELDAWLAAAYARAWEAIGAGGFDVVHNNSLFAGVHGWAARDGVPMLTSLHVPPFATLRDAIVAHAAPWTALTVPSRAQLPLWEGVRPDALHVAHNGIDLARWPMGDARGRRAIWAGRITPNKGTLVALRAATRAGIALYLAGPIECADYFAELAPHLHAPHRYLGHLAGADLAAAMADAAVALCTPMWEEPFGLVAAEALACGTPVAALDRGALGEVIGDCGALAADEAGLPAAIWRAMRVPRAQCRTRAEALFGAPAMVARYAALYEAVFAAAPPASSIASTRALLA</sequence>
<dbReference type="Gene3D" id="3.40.50.2000">
    <property type="entry name" value="Glycogen Phosphorylase B"/>
    <property type="match status" value="2"/>
</dbReference>
<dbReference type="GO" id="GO:0016757">
    <property type="term" value="F:glycosyltransferase activity"/>
    <property type="evidence" value="ECO:0007669"/>
    <property type="project" value="UniProtKB-ARBA"/>
</dbReference>
<evidence type="ECO:0000313" key="3">
    <source>
        <dbReference type="Proteomes" id="UP000309138"/>
    </source>
</evidence>
<dbReference type="PANTHER" id="PTHR45947:SF3">
    <property type="entry name" value="SULFOQUINOVOSYL TRANSFERASE SQD2"/>
    <property type="match status" value="1"/>
</dbReference>
<dbReference type="PANTHER" id="PTHR45947">
    <property type="entry name" value="SULFOQUINOVOSYL TRANSFERASE SQD2"/>
    <property type="match status" value="1"/>
</dbReference>
<dbReference type="EMBL" id="SWKR01000002">
    <property type="protein sequence ID" value="TKD51135.1"/>
    <property type="molecule type" value="Genomic_DNA"/>
</dbReference>
<feature type="domain" description="Glycosyltransferase subfamily 4-like N-terminal" evidence="1">
    <location>
        <begin position="29"/>
        <end position="186"/>
    </location>
</feature>
<organism evidence="2 3">
    <name type="scientific">Sphingomonas baiyangensis</name>
    <dbReference type="NCBI Taxonomy" id="2572576"/>
    <lineage>
        <taxon>Bacteria</taxon>
        <taxon>Pseudomonadati</taxon>
        <taxon>Pseudomonadota</taxon>
        <taxon>Alphaproteobacteria</taxon>
        <taxon>Sphingomonadales</taxon>
        <taxon>Sphingomonadaceae</taxon>
        <taxon>Sphingomonas</taxon>
    </lineage>
</organism>
<gene>
    <name evidence="2" type="ORF">FBR43_10470</name>
</gene>
<reference evidence="2 3" key="1">
    <citation type="submission" date="2019-04" db="EMBL/GenBank/DDBJ databases">
        <authorList>
            <person name="Yang Y."/>
            <person name="Wei D."/>
        </authorList>
    </citation>
    <scope>NUCLEOTIDE SEQUENCE [LARGE SCALE GENOMIC DNA]</scope>
    <source>
        <strain evidence="2 3">L-1-4w-11</strain>
    </source>
</reference>
<dbReference type="AlphaFoldDB" id="A0A4U1L4L9"/>
<proteinExistence type="predicted"/>
<protein>
    <submittedName>
        <fullName evidence="2">Glycosyltransferase family 4 protein</fullName>
    </submittedName>
</protein>
<dbReference type="SUPFAM" id="SSF53756">
    <property type="entry name" value="UDP-Glycosyltransferase/glycogen phosphorylase"/>
    <property type="match status" value="1"/>
</dbReference>
<dbReference type="InterPro" id="IPR050194">
    <property type="entry name" value="Glycosyltransferase_grp1"/>
</dbReference>
<accession>A0A4U1L4L9</accession>
<dbReference type="InterPro" id="IPR028098">
    <property type="entry name" value="Glyco_trans_4-like_N"/>
</dbReference>
<evidence type="ECO:0000259" key="1">
    <source>
        <dbReference type="Pfam" id="PF13439"/>
    </source>
</evidence>
<dbReference type="Pfam" id="PF13692">
    <property type="entry name" value="Glyco_trans_1_4"/>
    <property type="match status" value="1"/>
</dbReference>
<dbReference type="RefSeq" id="WP_136943084.1">
    <property type="nucleotide sequence ID" value="NZ_SWKR01000002.1"/>
</dbReference>
<evidence type="ECO:0000313" key="2">
    <source>
        <dbReference type="EMBL" id="TKD51135.1"/>
    </source>
</evidence>
<keyword evidence="2" id="KW-0808">Transferase</keyword>
<name>A0A4U1L4L9_9SPHN</name>